<dbReference type="GeneID" id="94833774"/>
<keyword evidence="7" id="KW-0472">Membrane</keyword>
<reference evidence="10" key="1">
    <citation type="submission" date="2016-10" db="EMBL/GenBank/DDBJ databases">
        <authorList>
            <person name="Benchimol M."/>
            <person name="Almeida L.G."/>
            <person name="Vasconcelos A.T."/>
            <person name="Perreira-Neves A."/>
            <person name="Rosa I.A."/>
            <person name="Tasca T."/>
            <person name="Bogo M.R."/>
            <person name="de Souza W."/>
        </authorList>
    </citation>
    <scope>NUCLEOTIDE SEQUENCE [LARGE SCALE GENOMIC DNA]</scope>
    <source>
        <strain evidence="10">K</strain>
    </source>
</reference>
<dbReference type="VEuPathDB" id="TrichDB:TRFO_16585"/>
<keyword evidence="8" id="KW-0449">Lipoprotein</keyword>
<evidence type="ECO:0000256" key="5">
    <source>
        <dbReference type="ARBA" id="ARBA00022741"/>
    </source>
</evidence>
<protein>
    <submittedName>
        <fullName evidence="10">Small GTP-binding protein</fullName>
    </submittedName>
</protein>
<proteinExistence type="inferred from homology"/>
<dbReference type="Pfam" id="PF00071">
    <property type="entry name" value="Ras"/>
    <property type="match status" value="1"/>
</dbReference>
<sequence>MSAAKELKLVAVGDGAVGKTSLLMVLNEKPFPERYVPTIFENYTQDVQINNQPYKLHIWDTAGQDEYDRLRPLSYSGANAILLCFALDSKQSFLNLTERWIGEVKHYCKDAKIILIGTKLDLRQAGNPNHVTDQEAQGFVNEQKCFQFVPCSPKTGEGIDKVFPAAAKACEMKNKTKCLLI</sequence>
<dbReference type="SUPFAM" id="SSF52540">
    <property type="entry name" value="P-loop containing nucleoside triphosphate hydrolases"/>
    <property type="match status" value="1"/>
</dbReference>
<dbReference type="InterPro" id="IPR005225">
    <property type="entry name" value="Small_GTP-bd"/>
</dbReference>
<dbReference type="OrthoDB" id="8830751at2759"/>
<dbReference type="NCBIfam" id="TIGR00231">
    <property type="entry name" value="small_GTP"/>
    <property type="match status" value="1"/>
</dbReference>
<dbReference type="InterPro" id="IPR001806">
    <property type="entry name" value="Small_GTPase"/>
</dbReference>
<dbReference type="SMART" id="SM00173">
    <property type="entry name" value="RAS"/>
    <property type="match status" value="1"/>
</dbReference>
<evidence type="ECO:0000256" key="9">
    <source>
        <dbReference type="ARBA" id="ARBA00023289"/>
    </source>
</evidence>
<dbReference type="PROSITE" id="PS51421">
    <property type="entry name" value="RAS"/>
    <property type="match status" value="1"/>
</dbReference>
<dbReference type="CDD" id="cd00157">
    <property type="entry name" value="Rho"/>
    <property type="match status" value="1"/>
</dbReference>
<gene>
    <name evidence="10" type="ORF">TRFO_16585</name>
</gene>
<dbReference type="SMART" id="SM00174">
    <property type="entry name" value="RHO"/>
    <property type="match status" value="1"/>
</dbReference>
<dbReference type="PROSITE" id="PS51419">
    <property type="entry name" value="RAB"/>
    <property type="match status" value="1"/>
</dbReference>
<evidence type="ECO:0000256" key="7">
    <source>
        <dbReference type="ARBA" id="ARBA00023136"/>
    </source>
</evidence>
<evidence type="ECO:0000256" key="2">
    <source>
        <dbReference type="ARBA" id="ARBA00010142"/>
    </source>
</evidence>
<evidence type="ECO:0000313" key="11">
    <source>
        <dbReference type="Proteomes" id="UP000179807"/>
    </source>
</evidence>
<keyword evidence="9" id="KW-0636">Prenylation</keyword>
<dbReference type="InterPro" id="IPR027417">
    <property type="entry name" value="P-loop_NTPase"/>
</dbReference>
<evidence type="ECO:0000256" key="6">
    <source>
        <dbReference type="ARBA" id="ARBA00023134"/>
    </source>
</evidence>
<dbReference type="PRINTS" id="PR00449">
    <property type="entry name" value="RASTRNSFRMNG"/>
</dbReference>
<dbReference type="Gene3D" id="3.40.50.300">
    <property type="entry name" value="P-loop containing nucleotide triphosphate hydrolases"/>
    <property type="match status" value="1"/>
</dbReference>
<evidence type="ECO:0000256" key="1">
    <source>
        <dbReference type="ARBA" id="ARBA00004342"/>
    </source>
</evidence>
<comment type="caution">
    <text evidence="10">The sequence shown here is derived from an EMBL/GenBank/DDBJ whole genome shotgun (WGS) entry which is preliminary data.</text>
</comment>
<evidence type="ECO:0000313" key="10">
    <source>
        <dbReference type="EMBL" id="OHT13270.1"/>
    </source>
</evidence>
<keyword evidence="6" id="KW-0342">GTP-binding</keyword>
<dbReference type="Proteomes" id="UP000179807">
    <property type="component" value="Unassembled WGS sequence"/>
</dbReference>
<dbReference type="GO" id="GO:0003924">
    <property type="term" value="F:GTPase activity"/>
    <property type="evidence" value="ECO:0007669"/>
    <property type="project" value="InterPro"/>
</dbReference>
<evidence type="ECO:0000256" key="4">
    <source>
        <dbReference type="ARBA" id="ARBA00022481"/>
    </source>
</evidence>
<keyword evidence="11" id="KW-1185">Reference proteome</keyword>
<comment type="similarity">
    <text evidence="2">Belongs to the small GTPase superfamily. Rho family.</text>
</comment>
<dbReference type="FunFam" id="3.40.50.300:FF:000983">
    <property type="entry name" value="Rho family GTPase"/>
    <property type="match status" value="1"/>
</dbReference>
<organism evidence="10 11">
    <name type="scientific">Tritrichomonas foetus</name>
    <dbReference type="NCBI Taxonomy" id="1144522"/>
    <lineage>
        <taxon>Eukaryota</taxon>
        <taxon>Metamonada</taxon>
        <taxon>Parabasalia</taxon>
        <taxon>Tritrichomonadida</taxon>
        <taxon>Tritrichomonadidae</taxon>
        <taxon>Tritrichomonas</taxon>
    </lineage>
</organism>
<name>A0A1J4KUD0_9EUKA</name>
<dbReference type="GO" id="GO:0005886">
    <property type="term" value="C:plasma membrane"/>
    <property type="evidence" value="ECO:0007669"/>
    <property type="project" value="UniProtKB-SubCell"/>
</dbReference>
<evidence type="ECO:0000256" key="3">
    <source>
        <dbReference type="ARBA" id="ARBA00022475"/>
    </source>
</evidence>
<keyword evidence="4" id="KW-0488">Methylation</keyword>
<keyword evidence="3" id="KW-1003">Cell membrane</keyword>
<dbReference type="AlphaFoldDB" id="A0A1J4KUD0"/>
<comment type="subcellular location">
    <subcellularLocation>
        <location evidence="1">Cell membrane</location>
        <topology evidence="1">Lipid-anchor</topology>
        <orientation evidence="1">Cytoplasmic side</orientation>
    </subcellularLocation>
</comment>
<dbReference type="SMART" id="SM00175">
    <property type="entry name" value="RAB"/>
    <property type="match status" value="1"/>
</dbReference>
<dbReference type="GO" id="GO:0007264">
    <property type="term" value="P:small GTPase-mediated signal transduction"/>
    <property type="evidence" value="ECO:0007669"/>
    <property type="project" value="InterPro"/>
</dbReference>
<keyword evidence="5" id="KW-0547">Nucleotide-binding</keyword>
<dbReference type="GO" id="GO:0005525">
    <property type="term" value="F:GTP binding"/>
    <property type="evidence" value="ECO:0007669"/>
    <property type="project" value="UniProtKB-KW"/>
</dbReference>
<dbReference type="InterPro" id="IPR003578">
    <property type="entry name" value="Small_GTPase_Rho"/>
</dbReference>
<dbReference type="PROSITE" id="PS51420">
    <property type="entry name" value="RHO"/>
    <property type="match status" value="1"/>
</dbReference>
<accession>A0A1J4KUD0</accession>
<dbReference type="RefSeq" id="XP_068366406.1">
    <property type="nucleotide sequence ID" value="XM_068499070.1"/>
</dbReference>
<dbReference type="EMBL" id="MLAK01000544">
    <property type="protein sequence ID" value="OHT13270.1"/>
    <property type="molecule type" value="Genomic_DNA"/>
</dbReference>
<dbReference type="PANTHER" id="PTHR24072">
    <property type="entry name" value="RHO FAMILY GTPASE"/>
    <property type="match status" value="1"/>
</dbReference>
<evidence type="ECO:0000256" key="8">
    <source>
        <dbReference type="ARBA" id="ARBA00023288"/>
    </source>
</evidence>